<dbReference type="Pfam" id="PF04519">
    <property type="entry name" value="Bactofilin"/>
    <property type="match status" value="1"/>
</dbReference>
<evidence type="ECO:0000313" key="3">
    <source>
        <dbReference type="EMBL" id="CUS34585.1"/>
    </source>
</evidence>
<dbReference type="OrthoDB" id="9789407at2"/>
<evidence type="ECO:0008006" key="5">
    <source>
        <dbReference type="Google" id="ProtNLM"/>
    </source>
</evidence>
<organism evidence="3 4">
    <name type="scientific">Candidatus Nitrospira nitrificans</name>
    <dbReference type="NCBI Taxonomy" id="1742973"/>
    <lineage>
        <taxon>Bacteria</taxon>
        <taxon>Pseudomonadati</taxon>
        <taxon>Nitrospirota</taxon>
        <taxon>Nitrospiria</taxon>
        <taxon>Nitrospirales</taxon>
        <taxon>Nitrospiraceae</taxon>
        <taxon>Nitrospira</taxon>
    </lineage>
</organism>
<dbReference type="PANTHER" id="PTHR35024">
    <property type="entry name" value="HYPOTHETICAL CYTOSOLIC PROTEIN"/>
    <property type="match status" value="1"/>
</dbReference>
<evidence type="ECO:0000313" key="4">
    <source>
        <dbReference type="Proteomes" id="UP000198736"/>
    </source>
</evidence>
<proteinExistence type="inferred from homology"/>
<dbReference type="AlphaFoldDB" id="A0A0S4LCL9"/>
<keyword evidence="4" id="KW-1185">Reference proteome</keyword>
<reference evidence="4" key="1">
    <citation type="submission" date="2015-10" db="EMBL/GenBank/DDBJ databases">
        <authorList>
            <person name="Luecker S."/>
            <person name="Luecker S."/>
        </authorList>
    </citation>
    <scope>NUCLEOTIDE SEQUENCE [LARGE SCALE GENOMIC DNA]</scope>
</reference>
<dbReference type="PANTHER" id="PTHR35024:SF4">
    <property type="entry name" value="POLYMER-FORMING CYTOSKELETAL PROTEIN"/>
    <property type="match status" value="1"/>
</dbReference>
<feature type="compositionally biased region" description="Basic and acidic residues" evidence="2">
    <location>
        <begin position="132"/>
        <end position="148"/>
    </location>
</feature>
<dbReference type="STRING" id="1742973.COMA2_170084"/>
<name>A0A0S4LCL9_9BACT</name>
<dbReference type="Proteomes" id="UP000198736">
    <property type="component" value="Unassembled WGS sequence"/>
</dbReference>
<protein>
    <recommendedName>
        <fullName evidence="5">Polymer-forming cytoskeletal protein</fullName>
    </recommendedName>
</protein>
<dbReference type="EMBL" id="CZPZ01000009">
    <property type="protein sequence ID" value="CUS34585.1"/>
    <property type="molecule type" value="Genomic_DNA"/>
</dbReference>
<dbReference type="RefSeq" id="WP_090895854.1">
    <property type="nucleotide sequence ID" value="NZ_CZPZ01000009.1"/>
</dbReference>
<dbReference type="InterPro" id="IPR007607">
    <property type="entry name" value="BacA/B"/>
</dbReference>
<accession>A0A0S4LCL9</accession>
<evidence type="ECO:0000256" key="2">
    <source>
        <dbReference type="SAM" id="MobiDB-lite"/>
    </source>
</evidence>
<comment type="similarity">
    <text evidence="1">Belongs to the bactofilin family.</text>
</comment>
<evidence type="ECO:0000256" key="1">
    <source>
        <dbReference type="ARBA" id="ARBA00044755"/>
    </source>
</evidence>
<sequence>MWALGEKSAQDTSDSDNFTFLGKGVDFKGVLNFDGTIRIDGRVEGEVHTTGTLIIGEQAVIKGILSAGTLMTSGKVNGTVTATTKIQILKPGVLIGDIRTPGISIEDGAHFHGMCDMGAHKWVDESQPSSKNVHDLASHRGKTRVVDL</sequence>
<feature type="region of interest" description="Disordered" evidence="2">
    <location>
        <begin position="126"/>
        <end position="148"/>
    </location>
</feature>
<gene>
    <name evidence="3" type="ORF">COMA2_170084</name>
</gene>